<sequence length="255" mass="29529">MRLFYKRKKQKQIVQVQPGNNNDASIHFLVMNMDKNKDRLDILLPQLNNINCSYTIVKGIDGNNMKNDTYAIKILSPPKNVENKLLGETFHHIRTKNRWTYDGTVSTSFPNLKLNGHYGTKGLTLSNIKAFIVASKLNYEWFCVLEDDSEIDTNIYNIIKKTSIINKNKDIILLDKRDGGWGGTCAMLYNKRIIKTLISDLNPMSFFSRNSHKIGDETLCNLWDWKLWKYVKYVNKKFTICPCVPSGKFKSTINF</sequence>
<evidence type="ECO:0000259" key="1">
    <source>
        <dbReference type="Pfam" id="PF01755"/>
    </source>
</evidence>
<name>A0A6C0I3R4_9ZZZZ</name>
<reference evidence="2" key="1">
    <citation type="journal article" date="2020" name="Nature">
        <title>Giant virus diversity and host interactions through global metagenomics.</title>
        <authorList>
            <person name="Schulz F."/>
            <person name="Roux S."/>
            <person name="Paez-Espino D."/>
            <person name="Jungbluth S."/>
            <person name="Walsh D.A."/>
            <person name="Denef V.J."/>
            <person name="McMahon K.D."/>
            <person name="Konstantinidis K.T."/>
            <person name="Eloe-Fadrosh E.A."/>
            <person name="Kyrpides N.C."/>
            <person name="Woyke T."/>
        </authorList>
    </citation>
    <scope>NUCLEOTIDE SEQUENCE</scope>
    <source>
        <strain evidence="2">GVMAG-M-3300023184-18</strain>
    </source>
</reference>
<proteinExistence type="predicted"/>
<dbReference type="EMBL" id="MN740076">
    <property type="protein sequence ID" value="QHT86783.1"/>
    <property type="molecule type" value="Genomic_DNA"/>
</dbReference>
<dbReference type="AlphaFoldDB" id="A0A6C0I3R4"/>
<organism evidence="2">
    <name type="scientific">viral metagenome</name>
    <dbReference type="NCBI Taxonomy" id="1070528"/>
    <lineage>
        <taxon>unclassified sequences</taxon>
        <taxon>metagenomes</taxon>
        <taxon>organismal metagenomes</taxon>
    </lineage>
</organism>
<accession>A0A6C0I3R4</accession>
<dbReference type="Pfam" id="PF01755">
    <property type="entry name" value="Glyco_transf_25"/>
    <property type="match status" value="1"/>
</dbReference>
<protein>
    <recommendedName>
        <fullName evidence="1">Glycosyl transferase family 25 domain-containing protein</fullName>
    </recommendedName>
</protein>
<dbReference type="InterPro" id="IPR002654">
    <property type="entry name" value="Glyco_trans_25"/>
</dbReference>
<feature type="domain" description="Glycosyl transferase family 25" evidence="1">
    <location>
        <begin position="27"/>
        <end position="173"/>
    </location>
</feature>
<evidence type="ECO:0000313" key="2">
    <source>
        <dbReference type="EMBL" id="QHT86783.1"/>
    </source>
</evidence>